<dbReference type="PANTHER" id="PTHR28004">
    <property type="entry name" value="ZGC:162816-RELATED"/>
    <property type="match status" value="1"/>
</dbReference>
<dbReference type="EMBL" id="FORT01000006">
    <property type="protein sequence ID" value="SFJ88813.1"/>
    <property type="molecule type" value="Genomic_DNA"/>
</dbReference>
<evidence type="ECO:0000313" key="2">
    <source>
        <dbReference type="EMBL" id="SFJ88813.1"/>
    </source>
</evidence>
<dbReference type="Gene3D" id="3.20.20.10">
    <property type="entry name" value="Alanine racemase"/>
    <property type="match status" value="1"/>
</dbReference>
<proteinExistence type="predicted"/>
<sequence>MRDYRYYQSLFSGIPKPFAFIDLDMLEENAQQVRLQSNGKQIRIASKSIRSVAILQHLLQLDECFTGLMCYSGPEVLHLCAHGMDQLLLGYPIWEKSWLEAIAGEVKNGRSITLMIDSLSHVEHVEQLARRTGVRLPVCLDVDMSSDLFGLYFGVWRSPIRSLEAARDVVRRIAASDHLYLDGIMGYEAQIAGVGDRYPRRFFKNTVIRLLKQHSVREIAERRAMLASELQKLGLSPRFVNGGGTGSLHLTGKEEAVTELTAGSGFYSPALFDYYQDFRFHPAAGFALEIVRQPAASIYTCAGGGYIASGAAGKDRLPLPYLPQKVKLLPNEGAGEVQTPILYRGTETLQLGDPVFFRHAKAGEICERFSRLYCVSGGKIVREVTTYRGDGLCTL</sequence>
<dbReference type="RefSeq" id="WP_092268383.1">
    <property type="nucleotide sequence ID" value="NZ_FORT01000006.1"/>
</dbReference>
<organism evidence="2 3">
    <name type="scientific">Brevibacillus centrosporus</name>
    <dbReference type="NCBI Taxonomy" id="54910"/>
    <lineage>
        <taxon>Bacteria</taxon>
        <taxon>Bacillati</taxon>
        <taxon>Bacillota</taxon>
        <taxon>Bacilli</taxon>
        <taxon>Bacillales</taxon>
        <taxon>Paenibacillaceae</taxon>
        <taxon>Brevibacillus</taxon>
    </lineage>
</organism>
<protein>
    <submittedName>
        <fullName evidence="2">D-serine deaminase, pyridoxal phosphate-dependent</fullName>
    </submittedName>
</protein>
<reference evidence="3" key="1">
    <citation type="submission" date="2016-10" db="EMBL/GenBank/DDBJ databases">
        <authorList>
            <person name="Varghese N."/>
            <person name="Submissions S."/>
        </authorList>
    </citation>
    <scope>NUCLEOTIDE SEQUENCE [LARGE SCALE GENOMIC DNA]</scope>
    <source>
        <strain evidence="3">OK042</strain>
    </source>
</reference>
<evidence type="ECO:0000313" key="3">
    <source>
        <dbReference type="Proteomes" id="UP000198915"/>
    </source>
</evidence>
<dbReference type="GO" id="GO:0008721">
    <property type="term" value="F:D-serine ammonia-lyase activity"/>
    <property type="evidence" value="ECO:0007669"/>
    <property type="project" value="TreeGrafter"/>
</dbReference>
<evidence type="ECO:0000259" key="1">
    <source>
        <dbReference type="Pfam" id="PF01168"/>
    </source>
</evidence>
<keyword evidence="3" id="KW-1185">Reference proteome</keyword>
<accession>A0A1I3V1L1</accession>
<dbReference type="SUPFAM" id="SSF51419">
    <property type="entry name" value="PLP-binding barrel"/>
    <property type="match status" value="1"/>
</dbReference>
<name>A0A1I3V1L1_9BACL</name>
<dbReference type="GO" id="GO:0036088">
    <property type="term" value="P:D-serine catabolic process"/>
    <property type="evidence" value="ECO:0007669"/>
    <property type="project" value="TreeGrafter"/>
</dbReference>
<dbReference type="Pfam" id="PF01168">
    <property type="entry name" value="Ala_racemase_N"/>
    <property type="match status" value="1"/>
</dbReference>
<dbReference type="InterPro" id="IPR051466">
    <property type="entry name" value="D-amino_acid_metab_enzyme"/>
</dbReference>
<dbReference type="PANTHER" id="PTHR28004:SF2">
    <property type="entry name" value="D-SERINE DEHYDRATASE"/>
    <property type="match status" value="1"/>
</dbReference>
<gene>
    <name evidence="2" type="ORF">SAMN05518846_106187</name>
</gene>
<dbReference type="AlphaFoldDB" id="A0A1I3V1L1"/>
<dbReference type="STRING" id="1884381.SAMN05518846_106187"/>
<dbReference type="InterPro" id="IPR029066">
    <property type="entry name" value="PLP-binding_barrel"/>
</dbReference>
<dbReference type="InterPro" id="IPR001608">
    <property type="entry name" value="Ala_racemase_N"/>
</dbReference>
<dbReference type="Proteomes" id="UP000198915">
    <property type="component" value="Unassembled WGS sequence"/>
</dbReference>
<dbReference type="CDD" id="cd06813">
    <property type="entry name" value="PLPDE_III_DSD_D-TA_like_2"/>
    <property type="match status" value="1"/>
</dbReference>
<feature type="domain" description="Alanine racemase N-terminal" evidence="1">
    <location>
        <begin position="21"/>
        <end position="266"/>
    </location>
</feature>